<keyword evidence="11" id="KW-1185">Reference proteome</keyword>
<dbReference type="InterPro" id="IPR024791">
    <property type="entry name" value="Cyt_c/ubiquinol_Oxase_su3"/>
</dbReference>
<comment type="subcellular location">
    <subcellularLocation>
        <location evidence="1 7">Cell membrane</location>
        <topology evidence="1 7">Multi-pass membrane protein</topology>
    </subcellularLocation>
</comment>
<evidence type="ECO:0000256" key="4">
    <source>
        <dbReference type="ARBA" id="ARBA00022692"/>
    </source>
</evidence>
<proteinExistence type="inferred from homology"/>
<dbReference type="SUPFAM" id="SSF81452">
    <property type="entry name" value="Cytochrome c oxidase subunit III-like"/>
    <property type="match status" value="1"/>
</dbReference>
<sequence>MSVHDTMDLQQPLPVGSRGRLSSGWWGMWSVVLTEAALFGYLLFSYFYVAAQAHAPWPAGGAPKLTIALPDTIILLLASGTVWWGERGLRRGEQGKLRLGLLLTIVLGVVFLALQVLEWKHKSFTPASNAYGSLYFTITGFHMAHVLVGLGMLLFLLVWALLGYFDVRRHSAVSIGAVYWHFVTAVWLAVFATIYLSPYLGVQR</sequence>
<dbReference type="InterPro" id="IPR000298">
    <property type="entry name" value="Cyt_c_oxidase-like_su3"/>
</dbReference>
<evidence type="ECO:0000256" key="8">
    <source>
        <dbReference type="SAM" id="Phobius"/>
    </source>
</evidence>
<dbReference type="Pfam" id="PF00510">
    <property type="entry name" value="COX3"/>
    <property type="match status" value="1"/>
</dbReference>
<evidence type="ECO:0000256" key="1">
    <source>
        <dbReference type="ARBA" id="ARBA00004651"/>
    </source>
</evidence>
<feature type="transmembrane region" description="Helical" evidence="8">
    <location>
        <begin position="134"/>
        <end position="165"/>
    </location>
</feature>
<comment type="caution">
    <text evidence="10">The sequence shown here is derived from an EMBL/GenBank/DDBJ whole genome shotgun (WGS) entry which is preliminary data.</text>
</comment>
<feature type="domain" description="Heme-copper oxidase subunit III family profile" evidence="9">
    <location>
        <begin position="26"/>
        <end position="199"/>
    </location>
</feature>
<dbReference type="GO" id="GO:0004129">
    <property type="term" value="F:cytochrome-c oxidase activity"/>
    <property type="evidence" value="ECO:0007669"/>
    <property type="project" value="InterPro"/>
</dbReference>
<evidence type="ECO:0000313" key="10">
    <source>
        <dbReference type="EMBL" id="MBK6007321.1"/>
    </source>
</evidence>
<evidence type="ECO:0000259" key="9">
    <source>
        <dbReference type="PROSITE" id="PS50253"/>
    </source>
</evidence>
<dbReference type="AlphaFoldDB" id="A0A934TUJ9"/>
<feature type="transmembrane region" description="Helical" evidence="8">
    <location>
        <begin position="97"/>
        <end position="114"/>
    </location>
</feature>
<feature type="transmembrane region" description="Helical" evidence="8">
    <location>
        <begin position="26"/>
        <end position="47"/>
    </location>
</feature>
<comment type="similarity">
    <text evidence="2 7">Belongs to the cytochrome c oxidase subunit 3 family.</text>
</comment>
<keyword evidence="4 7" id="KW-0812">Transmembrane</keyword>
<dbReference type="InterPro" id="IPR035973">
    <property type="entry name" value="Cyt_c_oxidase_su3-like_sf"/>
</dbReference>
<dbReference type="GO" id="GO:0005886">
    <property type="term" value="C:plasma membrane"/>
    <property type="evidence" value="ECO:0007669"/>
    <property type="project" value="UniProtKB-SubCell"/>
</dbReference>
<evidence type="ECO:0000256" key="3">
    <source>
        <dbReference type="ARBA" id="ARBA00022475"/>
    </source>
</evidence>
<dbReference type="PANTHER" id="PTHR11403">
    <property type="entry name" value="CYTOCHROME C OXIDASE SUBUNIT III"/>
    <property type="match status" value="1"/>
</dbReference>
<dbReference type="PANTHER" id="PTHR11403:SF2">
    <property type="entry name" value="CYTOCHROME BO(3) UBIQUINOL OXIDASE SUBUNIT 3"/>
    <property type="match status" value="1"/>
</dbReference>
<dbReference type="Gene3D" id="1.20.120.80">
    <property type="entry name" value="Cytochrome c oxidase, subunit III, four-helix bundle"/>
    <property type="match status" value="1"/>
</dbReference>
<keyword evidence="5 8" id="KW-1133">Transmembrane helix</keyword>
<evidence type="ECO:0000256" key="2">
    <source>
        <dbReference type="ARBA" id="ARBA00010581"/>
    </source>
</evidence>
<feature type="transmembrane region" description="Helical" evidence="8">
    <location>
        <begin position="177"/>
        <end position="196"/>
    </location>
</feature>
<dbReference type="InterPro" id="IPR013833">
    <property type="entry name" value="Cyt_c_oxidase_su3_a-hlx"/>
</dbReference>
<reference evidence="10" key="2">
    <citation type="submission" date="2021-01" db="EMBL/GenBank/DDBJ databases">
        <authorList>
            <person name="Kang M."/>
        </authorList>
    </citation>
    <scope>NUCLEOTIDE SEQUENCE</scope>
    <source>
        <strain evidence="10">KACC 17527</strain>
    </source>
</reference>
<evidence type="ECO:0000313" key="11">
    <source>
        <dbReference type="Proteomes" id="UP000630528"/>
    </source>
</evidence>
<dbReference type="CDD" id="cd00386">
    <property type="entry name" value="Heme_Cu_Oxidase_III_like"/>
    <property type="match status" value="1"/>
</dbReference>
<protein>
    <submittedName>
        <fullName evidence="10">Heme-copper oxidase subunit III</fullName>
    </submittedName>
</protein>
<evidence type="ECO:0000256" key="6">
    <source>
        <dbReference type="ARBA" id="ARBA00023136"/>
    </source>
</evidence>
<organism evidence="10 11">
    <name type="scientific">Ramlibacter ginsenosidimutans</name>
    <dbReference type="NCBI Taxonomy" id="502333"/>
    <lineage>
        <taxon>Bacteria</taxon>
        <taxon>Pseudomonadati</taxon>
        <taxon>Pseudomonadota</taxon>
        <taxon>Betaproteobacteria</taxon>
        <taxon>Burkholderiales</taxon>
        <taxon>Comamonadaceae</taxon>
        <taxon>Ramlibacter</taxon>
    </lineage>
</organism>
<name>A0A934TUJ9_9BURK</name>
<dbReference type="EMBL" id="JAEPWM010000005">
    <property type="protein sequence ID" value="MBK6007321.1"/>
    <property type="molecule type" value="Genomic_DNA"/>
</dbReference>
<dbReference type="RefSeq" id="WP_201172447.1">
    <property type="nucleotide sequence ID" value="NZ_JAEPWM010000005.1"/>
</dbReference>
<evidence type="ECO:0000256" key="7">
    <source>
        <dbReference type="RuleBase" id="RU003376"/>
    </source>
</evidence>
<keyword evidence="6 8" id="KW-0472">Membrane</keyword>
<dbReference type="Proteomes" id="UP000630528">
    <property type="component" value="Unassembled WGS sequence"/>
</dbReference>
<reference evidence="10" key="1">
    <citation type="journal article" date="2012" name="J. Microbiol. Biotechnol.">
        <title>Ramlibacter ginsenosidimutans sp. nov., with ginsenoside-converting activity.</title>
        <authorList>
            <person name="Wang L."/>
            <person name="An D.S."/>
            <person name="Kim S.G."/>
            <person name="Jin F.X."/>
            <person name="Kim S.C."/>
            <person name="Lee S.T."/>
            <person name="Im W.T."/>
        </authorList>
    </citation>
    <scope>NUCLEOTIDE SEQUENCE</scope>
    <source>
        <strain evidence="10">KACC 17527</strain>
    </source>
</reference>
<keyword evidence="3" id="KW-1003">Cell membrane</keyword>
<evidence type="ECO:0000256" key="5">
    <source>
        <dbReference type="ARBA" id="ARBA00022989"/>
    </source>
</evidence>
<gene>
    <name evidence="10" type="ORF">JJB11_14565</name>
</gene>
<dbReference type="PROSITE" id="PS50253">
    <property type="entry name" value="COX3"/>
    <property type="match status" value="1"/>
</dbReference>
<accession>A0A934TUJ9</accession>
<dbReference type="GO" id="GO:0019646">
    <property type="term" value="P:aerobic electron transport chain"/>
    <property type="evidence" value="ECO:0007669"/>
    <property type="project" value="InterPro"/>
</dbReference>
<feature type="transmembrane region" description="Helical" evidence="8">
    <location>
        <begin position="67"/>
        <end position="85"/>
    </location>
</feature>